<name>A0ABR0SGP8_9HYPO</name>
<comment type="caution">
    <text evidence="1">The sequence shown here is derived from an EMBL/GenBank/DDBJ whole genome shotgun (WGS) entry which is preliminary data.</text>
</comment>
<reference evidence="1 2" key="1">
    <citation type="submission" date="2024-01" db="EMBL/GenBank/DDBJ databases">
        <title>Complete genome of Cladobotryum mycophilum ATHUM6906.</title>
        <authorList>
            <person name="Christinaki A.C."/>
            <person name="Myridakis A.I."/>
            <person name="Kouvelis V.N."/>
        </authorList>
    </citation>
    <scope>NUCLEOTIDE SEQUENCE [LARGE SCALE GENOMIC DNA]</scope>
    <source>
        <strain evidence="1 2">ATHUM6906</strain>
    </source>
</reference>
<dbReference type="EMBL" id="JAVFKD010000014">
    <property type="protein sequence ID" value="KAK5991357.1"/>
    <property type="molecule type" value="Genomic_DNA"/>
</dbReference>
<evidence type="ECO:0000313" key="2">
    <source>
        <dbReference type="Proteomes" id="UP001338125"/>
    </source>
</evidence>
<gene>
    <name evidence="1" type="ORF">PT974_09638</name>
</gene>
<sequence>MPMIRAMPRGFNCSLPRGWPLTDREDTGVYEPPEWEKREKWRGFNIVTRALAEEQHRVTELDLDVRQLYTGLKVRLFDNVKHQDRLEEPVPKLGRATEWAAEACARLRNTWNTIARFTVQTDDLIAFLVALLLTLRYIELSFLTLTLLKRCATNWTGAINPKMSDRESS</sequence>
<protein>
    <submittedName>
        <fullName evidence="1">Uncharacterized protein</fullName>
    </submittedName>
</protein>
<organism evidence="1 2">
    <name type="scientific">Cladobotryum mycophilum</name>
    <dbReference type="NCBI Taxonomy" id="491253"/>
    <lineage>
        <taxon>Eukaryota</taxon>
        <taxon>Fungi</taxon>
        <taxon>Dikarya</taxon>
        <taxon>Ascomycota</taxon>
        <taxon>Pezizomycotina</taxon>
        <taxon>Sordariomycetes</taxon>
        <taxon>Hypocreomycetidae</taxon>
        <taxon>Hypocreales</taxon>
        <taxon>Hypocreaceae</taxon>
        <taxon>Cladobotryum</taxon>
    </lineage>
</organism>
<dbReference type="Proteomes" id="UP001338125">
    <property type="component" value="Unassembled WGS sequence"/>
</dbReference>
<evidence type="ECO:0000313" key="1">
    <source>
        <dbReference type="EMBL" id="KAK5991357.1"/>
    </source>
</evidence>
<keyword evidence="2" id="KW-1185">Reference proteome</keyword>
<accession>A0ABR0SGP8</accession>
<proteinExistence type="predicted"/>